<evidence type="ECO:0000259" key="1">
    <source>
        <dbReference type="Pfam" id="PF19099"/>
    </source>
</evidence>
<name>A0A8U0A0Y3_9EURY</name>
<protein>
    <submittedName>
        <fullName evidence="2">DUF5786 family protein</fullName>
    </submittedName>
</protein>
<dbReference type="KEGG" id="haad:MW046_06960"/>
<keyword evidence="3" id="KW-1185">Reference proteome</keyword>
<dbReference type="RefSeq" id="WP_247992413.1">
    <property type="nucleotide sequence ID" value="NZ_CP096019.1"/>
</dbReference>
<dbReference type="EMBL" id="CP096019">
    <property type="protein sequence ID" value="UPM41733.1"/>
    <property type="molecule type" value="Genomic_DNA"/>
</dbReference>
<dbReference type="GeneID" id="71927773"/>
<accession>A0A8U0A0Y3</accession>
<evidence type="ECO:0000313" key="2">
    <source>
        <dbReference type="EMBL" id="UPM41733.1"/>
    </source>
</evidence>
<gene>
    <name evidence="2" type="ORF">MW046_06960</name>
</gene>
<dbReference type="Proteomes" id="UP000831768">
    <property type="component" value="Chromosome"/>
</dbReference>
<sequence>MSMGAFDEDEYERREAKNGVVDADFDDERVEYRGTLTYDSGDSTEVLLDQFKQIKSK</sequence>
<proteinExistence type="predicted"/>
<evidence type="ECO:0000313" key="3">
    <source>
        <dbReference type="Proteomes" id="UP000831768"/>
    </source>
</evidence>
<feature type="domain" description="DUF5786" evidence="1">
    <location>
        <begin position="3"/>
        <end position="55"/>
    </location>
</feature>
<dbReference type="Pfam" id="PF19099">
    <property type="entry name" value="DUF5786"/>
    <property type="match status" value="1"/>
</dbReference>
<dbReference type="AlphaFoldDB" id="A0A8U0A0Y3"/>
<dbReference type="InterPro" id="IPR043902">
    <property type="entry name" value="DUF5786"/>
</dbReference>
<reference evidence="2" key="1">
    <citation type="submission" date="2022-04" db="EMBL/GenBank/DDBJ databases">
        <title>Halocatena sp. nov., isolated from a salt lake.</title>
        <authorList>
            <person name="Cui H.-L."/>
        </authorList>
    </citation>
    <scope>NUCLEOTIDE SEQUENCE</scope>
    <source>
        <strain evidence="2">AD-1</strain>
    </source>
</reference>
<organism evidence="2 3">
    <name type="scientific">Halocatena salina</name>
    <dbReference type="NCBI Taxonomy" id="2934340"/>
    <lineage>
        <taxon>Archaea</taxon>
        <taxon>Methanobacteriati</taxon>
        <taxon>Methanobacteriota</taxon>
        <taxon>Stenosarchaea group</taxon>
        <taxon>Halobacteria</taxon>
        <taxon>Halobacteriales</taxon>
        <taxon>Natronomonadaceae</taxon>
        <taxon>Halocatena</taxon>
    </lineage>
</organism>